<dbReference type="InterPro" id="IPR052254">
    <property type="entry name" value="CUL4-DDB1_E3_ligase_receptor"/>
</dbReference>
<evidence type="ECO:0008006" key="6">
    <source>
        <dbReference type="Google" id="ProtNLM"/>
    </source>
</evidence>
<protein>
    <recommendedName>
        <fullName evidence="6">WD domain, G-beta repeat protein</fullName>
    </recommendedName>
</protein>
<dbReference type="SUPFAM" id="SSF50978">
    <property type="entry name" value="WD40 repeat-like"/>
    <property type="match status" value="1"/>
</dbReference>
<comment type="caution">
    <text evidence="4">The sequence shown here is derived from an EMBL/GenBank/DDBJ whole genome shotgun (WGS) entry which is preliminary data.</text>
</comment>
<accession>A0ABR1CWW3</accession>
<dbReference type="Gene3D" id="2.130.10.10">
    <property type="entry name" value="YVTN repeat-like/Quinoprotein amine dehydrogenase"/>
    <property type="match status" value="1"/>
</dbReference>
<reference evidence="4 5" key="1">
    <citation type="submission" date="2023-08" db="EMBL/GenBank/DDBJ databases">
        <title>A Necator americanus chromosomal reference genome.</title>
        <authorList>
            <person name="Ilik V."/>
            <person name="Petrzelkova K.J."/>
            <person name="Pardy F."/>
            <person name="Fuh T."/>
            <person name="Niatou-Singa F.S."/>
            <person name="Gouil Q."/>
            <person name="Baker L."/>
            <person name="Ritchie M.E."/>
            <person name="Jex A.R."/>
            <person name="Gazzola D."/>
            <person name="Li H."/>
            <person name="Toshio Fujiwara R."/>
            <person name="Zhan B."/>
            <person name="Aroian R.V."/>
            <person name="Pafco B."/>
            <person name="Schwarz E.M."/>
        </authorList>
    </citation>
    <scope>NUCLEOTIDE SEQUENCE [LARGE SCALE GENOMIC DNA]</scope>
    <source>
        <strain evidence="4 5">Aroian</strain>
        <tissue evidence="4">Whole animal</tissue>
    </source>
</reference>
<dbReference type="EMBL" id="JAVFWL010000003">
    <property type="protein sequence ID" value="KAK6741641.1"/>
    <property type="molecule type" value="Genomic_DNA"/>
</dbReference>
<name>A0ABR1CWW3_NECAM</name>
<feature type="region of interest" description="Disordered" evidence="3">
    <location>
        <begin position="181"/>
        <end position="211"/>
    </location>
</feature>
<evidence type="ECO:0000256" key="3">
    <source>
        <dbReference type="SAM" id="MobiDB-lite"/>
    </source>
</evidence>
<evidence type="ECO:0000313" key="5">
    <source>
        <dbReference type="Proteomes" id="UP001303046"/>
    </source>
</evidence>
<dbReference type="PANTHER" id="PTHR44472:SF1">
    <property type="entry name" value="DDB1 AND CUL4 ASSOCIATED FACTOR 4"/>
    <property type="match status" value="1"/>
</dbReference>
<evidence type="ECO:0000313" key="4">
    <source>
        <dbReference type="EMBL" id="KAK6741641.1"/>
    </source>
</evidence>
<dbReference type="PANTHER" id="PTHR44472">
    <property type="entry name" value="DDB1- AND CUL4-ASSOCIATED FACTOR 4-RELATED"/>
    <property type="match status" value="1"/>
</dbReference>
<dbReference type="Proteomes" id="UP001303046">
    <property type="component" value="Unassembled WGS sequence"/>
</dbReference>
<dbReference type="InterPro" id="IPR036322">
    <property type="entry name" value="WD40_repeat_dom_sf"/>
</dbReference>
<keyword evidence="2" id="KW-0677">Repeat</keyword>
<proteinExistence type="predicted"/>
<evidence type="ECO:0000256" key="1">
    <source>
        <dbReference type="ARBA" id="ARBA00022574"/>
    </source>
</evidence>
<feature type="region of interest" description="Disordered" evidence="3">
    <location>
        <begin position="248"/>
        <end position="278"/>
    </location>
</feature>
<dbReference type="Pfam" id="PF23761">
    <property type="entry name" value="Beta-prop_DCAF4"/>
    <property type="match status" value="1"/>
</dbReference>
<organism evidence="4 5">
    <name type="scientific">Necator americanus</name>
    <name type="common">Human hookworm</name>
    <dbReference type="NCBI Taxonomy" id="51031"/>
    <lineage>
        <taxon>Eukaryota</taxon>
        <taxon>Metazoa</taxon>
        <taxon>Ecdysozoa</taxon>
        <taxon>Nematoda</taxon>
        <taxon>Chromadorea</taxon>
        <taxon>Rhabditida</taxon>
        <taxon>Rhabditina</taxon>
        <taxon>Rhabditomorpha</taxon>
        <taxon>Strongyloidea</taxon>
        <taxon>Ancylostomatidae</taxon>
        <taxon>Bunostominae</taxon>
        <taxon>Necator</taxon>
    </lineage>
</organism>
<keyword evidence="1" id="KW-0853">WD repeat</keyword>
<evidence type="ECO:0000256" key="2">
    <source>
        <dbReference type="ARBA" id="ARBA00022737"/>
    </source>
</evidence>
<dbReference type="InterPro" id="IPR015943">
    <property type="entry name" value="WD40/YVTN_repeat-like_dom_sf"/>
</dbReference>
<sequence length="756" mass="85567">MMACATVFVPKRDERKELLVTIEKALTIGKKIQVYRPKTDVIGRDVWFYCPPDQCSRVQINPPVSTTPQTQGTRDQEHDRVYNISAQTVGFHASDTHSSLHLLEVILKNAQEFTLYEEVEQTGLNVLLELIYVRPEERITYSQHIILSICTHIFSINQCSWMNNPGRIGICASSSREDVSRSRNTPVRRASFNPQDALSPSGPFTSRGNHSRRWTYRREPPHQMNPVAIPNQNSQCQSFRQHIWSNNLREKNQHGRRRRRNRNYSNCQSNVEEMDTTEDAPHFPGFMFDPLTRKHFRIAADHSGINNYTHKDIVRRRRETDRCHLLAQKRSFHTKRSCVPTIAAVQHLSLGARNFNHIVRSIYENRLLSVGSVPNAVQETYLGSSSEHVKGCQFLDIVGNGDDAQILGCWAIGDGSRNSRKASKLACLRARFDDDAARRTAARVDKLGERDVNTPLNALGLDFVLDGETVDISEPVLVDMTVAPVDSDVTCVLYVTAESRVTEQGILSMCNVVLQPMSALCTDDDDFEVRNSPIYNIRWSVESSAIYSCAWNSNKTRIALGMEDTAKIMDVITEKSFVISSRRRNVISQHFTSEGDLIYMGLRDSDVILSDLRMKSHHVTGSLRGSRSAGWIRQLRLSYPQCVLIENFRGELKLYDLRRSDRELMSFSGHRNTHFRLPCTVDCQENFVFAVGSDGCTRGWSLASGDQLCAVPCPRPVDDRTDFPRVVYSSAWAGRAGSSALVLAVGDSLRIHHVEF</sequence>
<feature type="compositionally biased region" description="Polar residues" evidence="3">
    <location>
        <begin position="192"/>
        <end position="208"/>
    </location>
</feature>
<keyword evidence="5" id="KW-1185">Reference proteome</keyword>
<gene>
    <name evidence="4" type="primary">Necator_chrIII.g10249</name>
    <name evidence="4" type="ORF">RB195_009484</name>
</gene>